<dbReference type="Proteomes" id="UP000226037">
    <property type="component" value="Segment"/>
</dbReference>
<protein>
    <submittedName>
        <fullName evidence="1">Uncharacterized protein</fullName>
    </submittedName>
</protein>
<evidence type="ECO:0000313" key="1">
    <source>
        <dbReference type="EMBL" id="ASZ74618.1"/>
    </source>
</evidence>
<reference evidence="2" key="1">
    <citation type="submission" date="2017-08" db="EMBL/GenBank/DDBJ databases">
        <authorList>
            <person name="de Groot N.N."/>
        </authorList>
    </citation>
    <scope>NUCLEOTIDE SEQUENCE [LARGE SCALE GENOMIC DNA]</scope>
</reference>
<gene>
    <name evidence="1" type="ORF">SEA_PHABBA_43</name>
</gene>
<accession>A0A249XSC0</accession>
<organism evidence="1 2">
    <name type="scientific">Mycobacterium phage Phabba</name>
    <dbReference type="NCBI Taxonomy" id="2027899"/>
    <lineage>
        <taxon>Viruses</taxon>
        <taxon>Duplodnaviria</taxon>
        <taxon>Heunggongvirae</taxon>
        <taxon>Uroviricota</taxon>
        <taxon>Caudoviricetes</taxon>
        <taxon>Ceeclamvirinae</taxon>
        <taxon>Myrnavirus</taxon>
        <taxon>Myrnavirus phabba</taxon>
        <taxon>Myranavirus phabba</taxon>
    </lineage>
</organism>
<proteinExistence type="predicted"/>
<evidence type="ECO:0000313" key="2">
    <source>
        <dbReference type="Proteomes" id="UP000226037"/>
    </source>
</evidence>
<keyword evidence="2" id="KW-1185">Reference proteome</keyword>
<sequence>MHPQPYDDGWEGWQGLVARIENRYWEAEIDFAIALGEITV</sequence>
<dbReference type="EMBL" id="MF668280">
    <property type="protein sequence ID" value="ASZ74618.1"/>
    <property type="molecule type" value="Genomic_DNA"/>
</dbReference>
<name>A0A249XSC0_9CAUD</name>